<proteinExistence type="predicted"/>
<organism evidence="1 2">
    <name type="scientific">Morganella psychrotolerans</name>
    <dbReference type="NCBI Taxonomy" id="368603"/>
    <lineage>
        <taxon>Bacteria</taxon>
        <taxon>Pseudomonadati</taxon>
        <taxon>Pseudomonadota</taxon>
        <taxon>Gammaproteobacteria</taxon>
        <taxon>Enterobacterales</taxon>
        <taxon>Morganellaceae</taxon>
        <taxon>Morganella</taxon>
    </lineage>
</organism>
<dbReference type="Proteomes" id="UP000092247">
    <property type="component" value="Unassembled WGS sequence"/>
</dbReference>
<evidence type="ECO:0000313" key="1">
    <source>
        <dbReference type="EMBL" id="OBU03380.1"/>
    </source>
</evidence>
<reference evidence="1 2" key="1">
    <citation type="submission" date="2016-06" db="EMBL/GenBank/DDBJ databases">
        <authorList>
            <person name="Kjaerup R.B."/>
            <person name="Dalgaard T.S."/>
            <person name="Juul-Madsen H.R."/>
        </authorList>
    </citation>
    <scope>NUCLEOTIDE SEQUENCE [LARGE SCALE GENOMIC DNA]</scope>
    <source>
        <strain evidence="1 2">GCSL-Mp3</strain>
    </source>
</reference>
<comment type="caution">
    <text evidence="1">The sequence shown here is derived from an EMBL/GenBank/DDBJ whole genome shotgun (WGS) entry which is preliminary data.</text>
</comment>
<dbReference type="EMBL" id="LZEX01000043">
    <property type="protein sequence ID" value="OBU03380.1"/>
    <property type="molecule type" value="Genomic_DNA"/>
</dbReference>
<dbReference type="RefSeq" id="WP_067425720.1">
    <property type="nucleotide sequence ID" value="NZ_LZEX01000043.1"/>
</dbReference>
<dbReference type="AlphaFoldDB" id="A0A1B8H2U2"/>
<gene>
    <name evidence="1" type="ORF">AYY17_10355</name>
</gene>
<name>A0A1B8H2U2_9GAMM</name>
<protein>
    <submittedName>
        <fullName evidence="1">Uncharacterized protein</fullName>
    </submittedName>
</protein>
<evidence type="ECO:0000313" key="2">
    <source>
        <dbReference type="Proteomes" id="UP000092247"/>
    </source>
</evidence>
<accession>A0A1B8H2U2</accession>
<sequence>MRNDVFNNRQQLPVIRDNDSKLQTAISNKQDDYARVFIMINNVFIGHAGLVLDEGEESFLYDPAGSYTGCKNNKCDGSIRSYRGSGDFFEYPDFDWDDYLQYQLDDGEDVVVFEFIVPRIQLKKMKDNIIHNSEIASNFTCAKNVARVLRESGGVFADFEDGFFSPWGLKDALLDIQLKKGGVPHVVPKN</sequence>